<evidence type="ECO:0000313" key="1">
    <source>
        <dbReference type="EMBL" id="GIY84867.1"/>
    </source>
</evidence>
<protein>
    <submittedName>
        <fullName evidence="1">Uncharacterized protein</fullName>
    </submittedName>
</protein>
<name>A0AAV4WQ91_CAEEX</name>
<sequence length="67" mass="7755">MHRPPKQVDDRCVSWFTRGQACGQREEPDFVPACLRDGRKMSKDDMLNWGTLYDVTEVPVQDILNVC</sequence>
<evidence type="ECO:0000313" key="2">
    <source>
        <dbReference type="Proteomes" id="UP001054945"/>
    </source>
</evidence>
<proteinExistence type="predicted"/>
<dbReference type="AlphaFoldDB" id="A0AAV4WQ91"/>
<organism evidence="1 2">
    <name type="scientific">Caerostris extrusa</name>
    <name type="common">Bark spider</name>
    <name type="synonym">Caerostris bankana</name>
    <dbReference type="NCBI Taxonomy" id="172846"/>
    <lineage>
        <taxon>Eukaryota</taxon>
        <taxon>Metazoa</taxon>
        <taxon>Ecdysozoa</taxon>
        <taxon>Arthropoda</taxon>
        <taxon>Chelicerata</taxon>
        <taxon>Arachnida</taxon>
        <taxon>Araneae</taxon>
        <taxon>Araneomorphae</taxon>
        <taxon>Entelegynae</taxon>
        <taxon>Araneoidea</taxon>
        <taxon>Araneidae</taxon>
        <taxon>Caerostris</taxon>
    </lineage>
</organism>
<comment type="caution">
    <text evidence="1">The sequence shown here is derived from an EMBL/GenBank/DDBJ whole genome shotgun (WGS) entry which is preliminary data.</text>
</comment>
<keyword evidence="2" id="KW-1185">Reference proteome</keyword>
<accession>A0AAV4WQ91</accession>
<reference evidence="1 2" key="1">
    <citation type="submission" date="2021-06" db="EMBL/GenBank/DDBJ databases">
        <title>Caerostris extrusa draft genome.</title>
        <authorList>
            <person name="Kono N."/>
            <person name="Arakawa K."/>
        </authorList>
    </citation>
    <scope>NUCLEOTIDE SEQUENCE [LARGE SCALE GENOMIC DNA]</scope>
</reference>
<dbReference type="EMBL" id="BPLR01016583">
    <property type="protein sequence ID" value="GIY84867.1"/>
    <property type="molecule type" value="Genomic_DNA"/>
</dbReference>
<gene>
    <name evidence="1" type="ORF">CEXT_500181</name>
</gene>
<dbReference type="Proteomes" id="UP001054945">
    <property type="component" value="Unassembled WGS sequence"/>
</dbReference>